<feature type="region of interest" description="Disordered" evidence="1">
    <location>
        <begin position="355"/>
        <end position="385"/>
    </location>
</feature>
<keyword evidence="3" id="KW-1185">Reference proteome</keyword>
<reference evidence="2" key="1">
    <citation type="submission" date="2021-06" db="EMBL/GenBank/DDBJ databases">
        <authorList>
            <person name="Kallberg Y."/>
            <person name="Tangrot J."/>
            <person name="Rosling A."/>
        </authorList>
    </citation>
    <scope>NUCLEOTIDE SEQUENCE</scope>
    <source>
        <strain evidence="2">87-6 pot B 2015</strain>
    </source>
</reference>
<dbReference type="Proteomes" id="UP000789375">
    <property type="component" value="Unassembled WGS sequence"/>
</dbReference>
<feature type="compositionally biased region" description="Polar residues" evidence="1">
    <location>
        <begin position="376"/>
        <end position="385"/>
    </location>
</feature>
<sequence length="385" mass="43434">MNSTTFSAAIFPLINKDYIISSAITFPFFNKDSTSSSVAIFPLVNKDYTTSSTTTFPLFNKDSTKCKLLQIKQEQITINVSVQDGISIMKSPTRSELQVIFQSSISLPIEVSKKEVSDMMRQCNREKKLLHRSTHSNQDQDKLSISQNNSSMPLEDSVKTETNTSSSQLSIKLNVCRKGKAQVLPKNTKVSHDYIVAQDFIQEVSSELIDEDDVQVIDGNQKLTTDMIIEVELAHLFLNVSIEGKNTTQVKQKEISCHYSYGKKFEESHFSGITLKTLCKRTQRAIKIYKLFEKIGVDRIKNIKSYSADSISKFTKPQIQIILNYFSRSGYANIKLKKLNSYSVSKNIKKVRPKVPLEKSQGSVPKKLSDARISTPPISQTLKTN</sequence>
<protein>
    <submittedName>
        <fullName evidence="2">2214_t:CDS:1</fullName>
    </submittedName>
</protein>
<proteinExistence type="predicted"/>
<gene>
    <name evidence="2" type="ORF">FMOSSE_LOCUS7985</name>
</gene>
<organism evidence="2 3">
    <name type="scientific">Funneliformis mosseae</name>
    <name type="common">Endomycorrhizal fungus</name>
    <name type="synonym">Glomus mosseae</name>
    <dbReference type="NCBI Taxonomy" id="27381"/>
    <lineage>
        <taxon>Eukaryota</taxon>
        <taxon>Fungi</taxon>
        <taxon>Fungi incertae sedis</taxon>
        <taxon>Mucoromycota</taxon>
        <taxon>Glomeromycotina</taxon>
        <taxon>Glomeromycetes</taxon>
        <taxon>Glomerales</taxon>
        <taxon>Glomeraceae</taxon>
        <taxon>Funneliformis</taxon>
    </lineage>
</organism>
<feature type="compositionally biased region" description="Polar residues" evidence="1">
    <location>
        <begin position="143"/>
        <end position="152"/>
    </location>
</feature>
<accession>A0A9N9BUS8</accession>
<evidence type="ECO:0000256" key="1">
    <source>
        <dbReference type="SAM" id="MobiDB-lite"/>
    </source>
</evidence>
<dbReference type="AlphaFoldDB" id="A0A9N9BUS8"/>
<name>A0A9N9BUS8_FUNMO</name>
<evidence type="ECO:0000313" key="3">
    <source>
        <dbReference type="Proteomes" id="UP000789375"/>
    </source>
</evidence>
<feature type="region of interest" description="Disordered" evidence="1">
    <location>
        <begin position="130"/>
        <end position="163"/>
    </location>
</feature>
<dbReference type="EMBL" id="CAJVPP010001987">
    <property type="protein sequence ID" value="CAG8581807.1"/>
    <property type="molecule type" value="Genomic_DNA"/>
</dbReference>
<evidence type="ECO:0000313" key="2">
    <source>
        <dbReference type="EMBL" id="CAG8581807.1"/>
    </source>
</evidence>
<comment type="caution">
    <text evidence="2">The sequence shown here is derived from an EMBL/GenBank/DDBJ whole genome shotgun (WGS) entry which is preliminary data.</text>
</comment>